<name>A0A9N9A016_9GLOM</name>
<evidence type="ECO:0000313" key="4">
    <source>
        <dbReference type="Proteomes" id="UP000789572"/>
    </source>
</evidence>
<feature type="compositionally biased region" description="Low complexity" evidence="1">
    <location>
        <begin position="94"/>
        <end position="147"/>
    </location>
</feature>
<proteinExistence type="predicted"/>
<dbReference type="InterPro" id="IPR006553">
    <property type="entry name" value="Leu-rich_rpt_Cys-con_subtyp"/>
</dbReference>
<organism evidence="3 4">
    <name type="scientific">Paraglomus occultum</name>
    <dbReference type="NCBI Taxonomy" id="144539"/>
    <lineage>
        <taxon>Eukaryota</taxon>
        <taxon>Fungi</taxon>
        <taxon>Fungi incertae sedis</taxon>
        <taxon>Mucoromycota</taxon>
        <taxon>Glomeromycotina</taxon>
        <taxon>Glomeromycetes</taxon>
        <taxon>Paraglomerales</taxon>
        <taxon>Paraglomeraceae</taxon>
        <taxon>Paraglomus</taxon>
    </lineage>
</organism>
<evidence type="ECO:0000256" key="1">
    <source>
        <dbReference type="SAM" id="MobiDB-lite"/>
    </source>
</evidence>
<feature type="region of interest" description="Disordered" evidence="1">
    <location>
        <begin position="66"/>
        <end position="222"/>
    </location>
</feature>
<dbReference type="OrthoDB" id="10257471at2759"/>
<gene>
    <name evidence="3" type="ORF">POCULU_LOCUS3133</name>
</gene>
<feature type="region of interest" description="Disordered" evidence="1">
    <location>
        <begin position="1"/>
        <end position="42"/>
    </location>
</feature>
<evidence type="ECO:0000313" key="3">
    <source>
        <dbReference type="EMBL" id="CAG8512257.1"/>
    </source>
</evidence>
<keyword evidence="4" id="KW-1185">Reference proteome</keyword>
<dbReference type="GO" id="GO:0019005">
    <property type="term" value="C:SCF ubiquitin ligase complex"/>
    <property type="evidence" value="ECO:0007669"/>
    <property type="project" value="TreeGrafter"/>
</dbReference>
<reference evidence="3" key="1">
    <citation type="submission" date="2021-06" db="EMBL/GenBank/DDBJ databases">
        <authorList>
            <person name="Kallberg Y."/>
            <person name="Tangrot J."/>
            <person name="Rosling A."/>
        </authorList>
    </citation>
    <scope>NUCLEOTIDE SEQUENCE</scope>
    <source>
        <strain evidence="3">IA702</strain>
    </source>
</reference>
<sequence>MHKKSIDRTTTYRAECEKRKKRRKSKYYALGPEDKSKTSQTEQIYNTQRLPLLLCPTFSSLTGTAKDDFELNQTPPSSPRLSPHITPSSLEAPSQLQVQSQTHSLLTSQSHILTVSPPPSQSSSRPSSPTPLETSPLISLPLRPSTPTHKHSSSHDSIITLFGRDNGGDKDGHASNGNGVIINGPNNMSNGNMNNSVAGNTTTPNAITTTATPQLSTRTHPSCSRCPPEVFLTIFELLCSIHQSSLFSCILVNREWNFIATSVLWSNPRFSHMRALDKFIGTLEAGLRVGSKERIENKSVKKDRKGISSGENIKRSGIGRTRRERKEVGLTEETTSRVSSQIDVSQVEGQLEEADKALQSHNSRLSNPYHHYQSYVRTLDLTHLTEHDRNSSTLSTHLLRLLPIIHDEGFTSLNLSFVKGITNAYLTKLLSPFLSHIKTLNLAGGSRSDSCISSVIPNCLSVQHLSLAWNTGISDSSIESVAEHVGSKLRSLDLTNCEKVSDRALIAVAKGCTRLRVLKVSYCRGISEEGISEVMKKCEELEILDVIGCLGINNEFVNTIRNWGIGRGVMVYTFSGSRRGN</sequence>
<dbReference type="SUPFAM" id="SSF52047">
    <property type="entry name" value="RNI-like"/>
    <property type="match status" value="1"/>
</dbReference>
<dbReference type="AlphaFoldDB" id="A0A9N9A016"/>
<dbReference type="InterPro" id="IPR032675">
    <property type="entry name" value="LRR_dom_sf"/>
</dbReference>
<dbReference type="EMBL" id="CAJVPJ010000328">
    <property type="protein sequence ID" value="CAG8512257.1"/>
    <property type="molecule type" value="Genomic_DNA"/>
</dbReference>
<dbReference type="GO" id="GO:0031146">
    <property type="term" value="P:SCF-dependent proteasomal ubiquitin-dependent protein catabolic process"/>
    <property type="evidence" value="ECO:0007669"/>
    <property type="project" value="TreeGrafter"/>
</dbReference>
<feature type="domain" description="F-box/LRR-repeat protein 15-like leucin rich repeat" evidence="2">
    <location>
        <begin position="413"/>
        <end position="561"/>
    </location>
</feature>
<dbReference type="Pfam" id="PF25372">
    <property type="entry name" value="DUF7885"/>
    <property type="match status" value="1"/>
</dbReference>
<dbReference type="InterPro" id="IPR057207">
    <property type="entry name" value="FBXL15_LRR"/>
</dbReference>
<dbReference type="PANTHER" id="PTHR13318">
    <property type="entry name" value="PARTNER OF PAIRED, ISOFORM B-RELATED"/>
    <property type="match status" value="1"/>
</dbReference>
<dbReference type="Gene3D" id="3.80.10.10">
    <property type="entry name" value="Ribonuclease Inhibitor"/>
    <property type="match status" value="1"/>
</dbReference>
<dbReference type="SMART" id="SM00367">
    <property type="entry name" value="LRR_CC"/>
    <property type="match status" value="3"/>
</dbReference>
<feature type="region of interest" description="Disordered" evidence="1">
    <location>
        <begin position="302"/>
        <end position="328"/>
    </location>
</feature>
<comment type="caution">
    <text evidence="3">The sequence shown here is derived from an EMBL/GenBank/DDBJ whole genome shotgun (WGS) entry which is preliminary data.</text>
</comment>
<dbReference type="Proteomes" id="UP000789572">
    <property type="component" value="Unassembled WGS sequence"/>
</dbReference>
<accession>A0A9N9A016</accession>
<evidence type="ECO:0000259" key="2">
    <source>
        <dbReference type="Pfam" id="PF25372"/>
    </source>
</evidence>
<feature type="compositionally biased region" description="Low complexity" evidence="1">
    <location>
        <begin position="176"/>
        <end position="213"/>
    </location>
</feature>
<protein>
    <submittedName>
        <fullName evidence="3">5234_t:CDS:1</fullName>
    </submittedName>
</protein>